<protein>
    <submittedName>
        <fullName evidence="1">Uncharacterized protein</fullName>
    </submittedName>
</protein>
<dbReference type="AlphaFoldDB" id="A0A382U9Q8"/>
<feature type="non-terminal residue" evidence="1">
    <location>
        <position position="34"/>
    </location>
</feature>
<organism evidence="1">
    <name type="scientific">marine metagenome</name>
    <dbReference type="NCBI Taxonomy" id="408172"/>
    <lineage>
        <taxon>unclassified sequences</taxon>
        <taxon>metagenomes</taxon>
        <taxon>ecological metagenomes</taxon>
    </lineage>
</organism>
<dbReference type="EMBL" id="UINC01142575">
    <property type="protein sequence ID" value="SVD30989.1"/>
    <property type="molecule type" value="Genomic_DNA"/>
</dbReference>
<sequence>MLRKTIYITLFSLVLPQGYNMDLVSFMDFGQDVS</sequence>
<accession>A0A382U9Q8</accession>
<name>A0A382U9Q8_9ZZZZ</name>
<reference evidence="1" key="1">
    <citation type="submission" date="2018-05" db="EMBL/GenBank/DDBJ databases">
        <authorList>
            <person name="Lanie J.A."/>
            <person name="Ng W.-L."/>
            <person name="Kazmierczak K.M."/>
            <person name="Andrzejewski T.M."/>
            <person name="Davidsen T.M."/>
            <person name="Wayne K.J."/>
            <person name="Tettelin H."/>
            <person name="Glass J.I."/>
            <person name="Rusch D."/>
            <person name="Podicherti R."/>
            <person name="Tsui H.-C.T."/>
            <person name="Winkler M.E."/>
        </authorList>
    </citation>
    <scope>NUCLEOTIDE SEQUENCE</scope>
</reference>
<evidence type="ECO:0000313" key="1">
    <source>
        <dbReference type="EMBL" id="SVD30989.1"/>
    </source>
</evidence>
<gene>
    <name evidence="1" type="ORF">METZ01_LOCUS383843</name>
</gene>
<proteinExistence type="predicted"/>